<gene>
    <name evidence="3" type="ORF">POVCU2_0083250</name>
</gene>
<feature type="transmembrane region" description="Helical" evidence="2">
    <location>
        <begin position="284"/>
        <end position="303"/>
    </location>
</feature>
<organism evidence="3 4">
    <name type="scientific">Plasmodium ovale curtisi</name>
    <dbReference type="NCBI Taxonomy" id="864141"/>
    <lineage>
        <taxon>Eukaryota</taxon>
        <taxon>Sar</taxon>
        <taxon>Alveolata</taxon>
        <taxon>Apicomplexa</taxon>
        <taxon>Aconoidasida</taxon>
        <taxon>Haemosporida</taxon>
        <taxon>Plasmodiidae</taxon>
        <taxon>Plasmodium</taxon>
        <taxon>Plasmodium (Plasmodium)</taxon>
    </lineage>
</organism>
<keyword evidence="2" id="KW-0812">Transmembrane</keyword>
<evidence type="ECO:0000256" key="2">
    <source>
        <dbReference type="SAM" id="Phobius"/>
    </source>
</evidence>
<dbReference type="InterPro" id="IPR008780">
    <property type="entry name" value="Plasmodium_Vir"/>
</dbReference>
<keyword evidence="2" id="KW-1133">Transmembrane helix</keyword>
<dbReference type="Proteomes" id="UP000078560">
    <property type="component" value="Unassembled WGS sequence"/>
</dbReference>
<name>A0A1A8WN98_PLAOA</name>
<proteinExistence type="predicted"/>
<accession>A0A1A8WN98</accession>
<keyword evidence="2" id="KW-0472">Membrane</keyword>
<sequence length="359" mass="42042">MQVQDKDSFFKKYEEEYPFLLDLPLYSIYSYFYTLYIEGYENATCKYQIDDSRAHATDIRQVCKSLEIYFSHLQGLVDAHSLIDITKGCEYLGYWIYDKIKHIKSPRDNVTNLYTAIDTFMLGRGLKDKCSNIKDLDISEDKFNKKKELFFHAENLFWIEKEYNPLHKSNSSLYVKYLSECAKYYDEIRLNEYCKKNEEYKPELIYFNTIFNNTKKSLQERGVQIILEDLQSPDLSKCSPEAKSVSHGQADSALRTEHPRNPYSGYPNDEVVTTHGATNDPGTIAGTCLGTSFVILLSYVFLYKFKGYQNIIRPLMEKKKQLLNNLEDENNEFIQIPDPNQTNLDNISYHINYHSGQDY</sequence>
<protein>
    <submittedName>
        <fullName evidence="3">PIR Superfamily Protein</fullName>
    </submittedName>
</protein>
<dbReference type="EMBL" id="FLQU01001604">
    <property type="protein sequence ID" value="SBS93730.1"/>
    <property type="molecule type" value="Genomic_DNA"/>
</dbReference>
<reference evidence="4" key="1">
    <citation type="submission" date="2016-05" db="EMBL/GenBank/DDBJ databases">
        <authorList>
            <person name="Naeem Raeece"/>
        </authorList>
    </citation>
    <scope>NUCLEOTIDE SEQUENCE [LARGE SCALE GENOMIC DNA]</scope>
</reference>
<dbReference type="AlphaFoldDB" id="A0A1A8WN98"/>
<feature type="region of interest" description="Disordered" evidence="1">
    <location>
        <begin position="237"/>
        <end position="265"/>
    </location>
</feature>
<evidence type="ECO:0000256" key="1">
    <source>
        <dbReference type="SAM" id="MobiDB-lite"/>
    </source>
</evidence>
<dbReference type="Pfam" id="PF05795">
    <property type="entry name" value="Plasmodium_Vir"/>
    <property type="match status" value="1"/>
</dbReference>
<evidence type="ECO:0000313" key="4">
    <source>
        <dbReference type="Proteomes" id="UP000078560"/>
    </source>
</evidence>
<evidence type="ECO:0000313" key="3">
    <source>
        <dbReference type="EMBL" id="SBS93730.1"/>
    </source>
</evidence>